<evidence type="ECO:0000259" key="2">
    <source>
        <dbReference type="PROSITE" id="PS50011"/>
    </source>
</evidence>
<dbReference type="PANTHER" id="PTHR24359:SF1">
    <property type="entry name" value="INHIBITOR OF NUCLEAR FACTOR KAPPA-B KINASE EPSILON SUBUNIT HOMOLOG 1-RELATED"/>
    <property type="match status" value="1"/>
</dbReference>
<feature type="region of interest" description="Disordered" evidence="1">
    <location>
        <begin position="19"/>
        <end position="44"/>
    </location>
</feature>
<dbReference type="Gene3D" id="1.10.510.10">
    <property type="entry name" value="Transferase(Phosphotransferase) domain 1"/>
    <property type="match status" value="2"/>
</dbReference>
<accession>A0A1E1M922</accession>
<keyword evidence="4" id="KW-1185">Reference proteome</keyword>
<feature type="compositionally biased region" description="Polar residues" evidence="1">
    <location>
        <begin position="378"/>
        <end position="396"/>
    </location>
</feature>
<dbReference type="InterPro" id="IPR000719">
    <property type="entry name" value="Prot_kinase_dom"/>
</dbReference>
<reference evidence="4" key="1">
    <citation type="submission" date="2016-03" db="EMBL/GenBank/DDBJ databases">
        <authorList>
            <person name="Guldener U."/>
        </authorList>
    </citation>
    <scope>NUCLEOTIDE SEQUENCE [LARGE SCALE GENOMIC DNA]</scope>
</reference>
<protein>
    <recommendedName>
        <fullName evidence="2">Protein kinase domain-containing protein</fullName>
    </recommendedName>
</protein>
<evidence type="ECO:0000256" key="1">
    <source>
        <dbReference type="SAM" id="MobiDB-lite"/>
    </source>
</evidence>
<dbReference type="PROSITE" id="PS50011">
    <property type="entry name" value="PROTEIN_KINASE_DOM"/>
    <property type="match status" value="1"/>
</dbReference>
<feature type="compositionally biased region" description="Polar residues" evidence="1">
    <location>
        <begin position="35"/>
        <end position="44"/>
    </location>
</feature>
<dbReference type="GO" id="GO:0004674">
    <property type="term" value="F:protein serine/threonine kinase activity"/>
    <property type="evidence" value="ECO:0007669"/>
    <property type="project" value="TreeGrafter"/>
</dbReference>
<dbReference type="PANTHER" id="PTHR24359">
    <property type="entry name" value="SERINE/THREONINE-PROTEIN KINASE SBK1"/>
    <property type="match status" value="1"/>
</dbReference>
<dbReference type="InterPro" id="IPR011009">
    <property type="entry name" value="Kinase-like_dom_sf"/>
</dbReference>
<dbReference type="GO" id="GO:0005524">
    <property type="term" value="F:ATP binding"/>
    <property type="evidence" value="ECO:0007669"/>
    <property type="project" value="InterPro"/>
</dbReference>
<sequence>MVSLKSKLTACTKALFQSSNDDRTANDSGTGPGQGSSSRGNYVASNDHANELMRSLVQISCDNKIRMDSFGGQREYLSDKKRKQLITKDAIERAFPDADQPLVDYIHDEASKIFTIVLRVLDKYSDRLEAMKVFRSHGFNDSHLPVPKINLRDCPLAGENSGGHLTCIVVHEQFCKYFHHSCWVEQRLIHFGDLQKNFIFQTFNTKVFQHHVIKDDCFLPFLAMENEEEITSGGFGTVYPARMPVEYLDDAARLFVLDGKEEIKVAIKVLQADPANRYDLGNEWTGASDAHEKLNGLDRNLIKAIASFRYKTLYCLLLEWADGGSLDSFWKEKPKPKFTRAAVEELLDQLVGLAQSLHAMHNKKSSRVEAPYPGTRPGSDTASLVGTRGRSSSLRSYISEEGAKQSFQPEEGQAGNIADRGRPQIPTMTTPDVRSDSDGESTKMFENWRHGDIKPANILRFENKGGWLGTLKLADLGRAKQRQGATQEQRSTEIDLWRSKAHEGPDIHVDSKASMSRLYDSWSFGTVIFDIIVWMLYGHQSLHSFAKTTAMFESQGSPYWTRHGNSAEVSTMANLWMSHILRDDTECNRPEGTAMGD</sequence>
<feature type="domain" description="Protein kinase" evidence="2">
    <location>
        <begin position="224"/>
        <end position="597"/>
    </location>
</feature>
<dbReference type="EMBL" id="FJVC01000214">
    <property type="protein sequence ID" value="CZT45596.1"/>
    <property type="molecule type" value="Genomic_DNA"/>
</dbReference>
<proteinExistence type="predicted"/>
<dbReference type="Proteomes" id="UP000177625">
    <property type="component" value="Unassembled WGS sequence"/>
</dbReference>
<organism evidence="3 4">
    <name type="scientific">Rhynchosporium secalis</name>
    <name type="common">Barley scald fungus</name>
    <dbReference type="NCBI Taxonomy" id="38038"/>
    <lineage>
        <taxon>Eukaryota</taxon>
        <taxon>Fungi</taxon>
        <taxon>Dikarya</taxon>
        <taxon>Ascomycota</taxon>
        <taxon>Pezizomycotina</taxon>
        <taxon>Leotiomycetes</taxon>
        <taxon>Helotiales</taxon>
        <taxon>Ploettnerulaceae</taxon>
        <taxon>Rhynchosporium</taxon>
    </lineage>
</organism>
<evidence type="ECO:0000313" key="3">
    <source>
        <dbReference type="EMBL" id="CZT45596.1"/>
    </source>
</evidence>
<gene>
    <name evidence="3" type="ORF">RSE6_05917</name>
</gene>
<dbReference type="SUPFAM" id="SSF56112">
    <property type="entry name" value="Protein kinase-like (PK-like)"/>
    <property type="match status" value="1"/>
</dbReference>
<dbReference type="AlphaFoldDB" id="A0A1E1M922"/>
<feature type="region of interest" description="Disordered" evidence="1">
    <location>
        <begin position="364"/>
        <end position="440"/>
    </location>
</feature>
<name>A0A1E1M922_RHYSE</name>
<evidence type="ECO:0000313" key="4">
    <source>
        <dbReference type="Proteomes" id="UP000177625"/>
    </source>
</evidence>